<name>A0A699HK18_TANCI</name>
<feature type="region of interest" description="Disordered" evidence="1">
    <location>
        <begin position="168"/>
        <end position="282"/>
    </location>
</feature>
<protein>
    <submittedName>
        <fullName evidence="2">DNA helicase</fullName>
    </submittedName>
</protein>
<evidence type="ECO:0000313" key="2">
    <source>
        <dbReference type="EMBL" id="GEY30886.1"/>
    </source>
</evidence>
<feature type="compositionally biased region" description="Polar residues" evidence="1">
    <location>
        <begin position="250"/>
        <end position="260"/>
    </location>
</feature>
<accession>A0A699HK18</accession>
<dbReference type="EMBL" id="BKCJ010167906">
    <property type="protein sequence ID" value="GEY30886.1"/>
    <property type="molecule type" value="Genomic_DNA"/>
</dbReference>
<feature type="compositionally biased region" description="Basic and acidic residues" evidence="1">
    <location>
        <begin position="236"/>
        <end position="249"/>
    </location>
</feature>
<feature type="non-terminal residue" evidence="2">
    <location>
        <position position="1"/>
    </location>
</feature>
<gene>
    <name evidence="2" type="ORF">Tci_402860</name>
</gene>
<comment type="caution">
    <text evidence="2">The sequence shown here is derived from an EMBL/GenBank/DDBJ whole genome shotgun (WGS) entry which is preliminary data.</text>
</comment>
<keyword evidence="2" id="KW-0378">Hydrolase</keyword>
<sequence length="333" mass="37785">ADNHKTAGFAQWLLHIGNGEIGIPDDSDPENTSWVNILDEYCIPNDDNGITNLINFVYDDDTLQYPSAQKLQEKAIIGPKNDMRACFTSDVIIYKISTQNKWYCEKCASCRHQVIPGDPTPVCKNHGPQPNLTYRKYLSYVLQQSCNSLIKDCTELLAELPDKNPYQLPSTLKELEAPPVEDTTPKPVPTELPNTVILTDTFSPTLSRNASNEFNPEQTITTPSQQSPTRLSQPEHPMRDQEKKEHDVQTSHSTPPQLENPTEAHKANQQSNLIRPSNRKTLFKDTPETESLEIWEFGKFLDPPDEVDYDVKFRWKIECGCRCSCVVPLIRLS</sequence>
<evidence type="ECO:0000256" key="1">
    <source>
        <dbReference type="SAM" id="MobiDB-lite"/>
    </source>
</evidence>
<keyword evidence="2" id="KW-0347">Helicase</keyword>
<feature type="compositionally biased region" description="Low complexity" evidence="1">
    <location>
        <begin position="218"/>
        <end position="229"/>
    </location>
</feature>
<reference evidence="2" key="1">
    <citation type="journal article" date="2019" name="Sci. Rep.">
        <title>Draft genome of Tanacetum cinerariifolium, the natural source of mosquito coil.</title>
        <authorList>
            <person name="Yamashiro T."/>
            <person name="Shiraishi A."/>
            <person name="Satake H."/>
            <person name="Nakayama K."/>
        </authorList>
    </citation>
    <scope>NUCLEOTIDE SEQUENCE</scope>
</reference>
<dbReference type="AlphaFoldDB" id="A0A699HK18"/>
<keyword evidence="2" id="KW-0067">ATP-binding</keyword>
<proteinExistence type="predicted"/>
<keyword evidence="2" id="KW-0547">Nucleotide-binding</keyword>
<dbReference type="GO" id="GO:0004386">
    <property type="term" value="F:helicase activity"/>
    <property type="evidence" value="ECO:0007669"/>
    <property type="project" value="UniProtKB-KW"/>
</dbReference>
<feature type="compositionally biased region" description="Polar residues" evidence="1">
    <location>
        <begin position="192"/>
        <end position="217"/>
    </location>
</feature>
<organism evidence="2">
    <name type="scientific">Tanacetum cinerariifolium</name>
    <name type="common">Dalmatian daisy</name>
    <name type="synonym">Chrysanthemum cinerariifolium</name>
    <dbReference type="NCBI Taxonomy" id="118510"/>
    <lineage>
        <taxon>Eukaryota</taxon>
        <taxon>Viridiplantae</taxon>
        <taxon>Streptophyta</taxon>
        <taxon>Embryophyta</taxon>
        <taxon>Tracheophyta</taxon>
        <taxon>Spermatophyta</taxon>
        <taxon>Magnoliopsida</taxon>
        <taxon>eudicotyledons</taxon>
        <taxon>Gunneridae</taxon>
        <taxon>Pentapetalae</taxon>
        <taxon>asterids</taxon>
        <taxon>campanulids</taxon>
        <taxon>Asterales</taxon>
        <taxon>Asteraceae</taxon>
        <taxon>Asteroideae</taxon>
        <taxon>Anthemideae</taxon>
        <taxon>Anthemidinae</taxon>
        <taxon>Tanacetum</taxon>
    </lineage>
</organism>